<evidence type="ECO:0000313" key="2">
    <source>
        <dbReference type="Proteomes" id="UP001199525"/>
    </source>
</evidence>
<dbReference type="RefSeq" id="WP_229484780.1">
    <property type="nucleotide sequence ID" value="NZ_JAIVFQ010000014.1"/>
</dbReference>
<gene>
    <name evidence="1" type="ORF">LC586_12165</name>
</gene>
<protein>
    <submittedName>
        <fullName evidence="1">Uncharacterized protein</fullName>
    </submittedName>
</protein>
<organism evidence="1 2">
    <name type="scientific">Nostoc favosum CHAB5714</name>
    <dbReference type="NCBI Taxonomy" id="2780399"/>
    <lineage>
        <taxon>Bacteria</taxon>
        <taxon>Bacillati</taxon>
        <taxon>Cyanobacteriota</taxon>
        <taxon>Cyanophyceae</taxon>
        <taxon>Nostocales</taxon>
        <taxon>Nostocaceae</taxon>
        <taxon>Nostoc</taxon>
        <taxon>Nostoc favosum</taxon>
    </lineage>
</organism>
<reference evidence="1 2" key="1">
    <citation type="journal article" date="2021" name="Microorganisms">
        <title>Genome Evolution of Filamentous Cyanobacterium Nostoc Species: From Facultative Symbiosis to Free Living.</title>
        <authorList>
            <person name="Huo D."/>
            <person name="Li H."/>
            <person name="Cai F."/>
            <person name="Guo X."/>
            <person name="Qiao Z."/>
            <person name="Wang W."/>
            <person name="Yu G."/>
            <person name="Li R."/>
        </authorList>
    </citation>
    <scope>NUCLEOTIDE SEQUENCE [LARGE SCALE GENOMIC DNA]</scope>
    <source>
        <strain evidence="1 2">CHAB 5714</strain>
    </source>
</reference>
<proteinExistence type="predicted"/>
<dbReference type="EMBL" id="JAIVFQ010000014">
    <property type="protein sequence ID" value="MCC5599964.1"/>
    <property type="molecule type" value="Genomic_DNA"/>
</dbReference>
<accession>A0ABS8I707</accession>
<comment type="caution">
    <text evidence="1">The sequence shown here is derived from an EMBL/GenBank/DDBJ whole genome shotgun (WGS) entry which is preliminary data.</text>
</comment>
<evidence type="ECO:0000313" key="1">
    <source>
        <dbReference type="EMBL" id="MCC5599964.1"/>
    </source>
</evidence>
<keyword evidence="2" id="KW-1185">Reference proteome</keyword>
<sequence length="142" mass="16249">MPSRYDCRITRQYRILMMNKGGRTSTTWGTGSTWRSREFKTIRVPVALADEIMEYAKALDAGIAVSHGNTAEIIIEAITRYIEYKRLNYHPNQNSKQLDISTRAWDELRKFQKLVQENPAALDIDAYGGKLHDTCRSHSAAL</sequence>
<name>A0ABS8I707_9NOSO</name>
<dbReference type="Proteomes" id="UP001199525">
    <property type="component" value="Unassembled WGS sequence"/>
</dbReference>